<evidence type="ECO:0000313" key="1">
    <source>
        <dbReference type="EMBL" id="PTW61629.1"/>
    </source>
</evidence>
<dbReference type="Pfam" id="PF10098">
    <property type="entry name" value="DUF2336"/>
    <property type="match status" value="1"/>
</dbReference>
<proteinExistence type="predicted"/>
<reference evidence="1 2" key="1">
    <citation type="submission" date="2018-04" db="EMBL/GenBank/DDBJ databases">
        <title>Genomic Encyclopedia of Archaeal and Bacterial Type Strains, Phase II (KMG-II): from individual species to whole genera.</title>
        <authorList>
            <person name="Goeker M."/>
        </authorList>
    </citation>
    <scope>NUCLEOTIDE SEQUENCE [LARGE SCALE GENOMIC DNA]</scope>
    <source>
        <strain evidence="1 2">DSM 23382</strain>
    </source>
</reference>
<dbReference type="PIRSF" id="PIRSF035865">
    <property type="entry name" value="UCP035865"/>
    <property type="match status" value="1"/>
</dbReference>
<dbReference type="EMBL" id="QAYG01000002">
    <property type="protein sequence ID" value="PTW61629.1"/>
    <property type="molecule type" value="Genomic_DNA"/>
</dbReference>
<dbReference type="RefSeq" id="WP_107989471.1">
    <property type="nucleotide sequence ID" value="NZ_QAYG01000002.1"/>
</dbReference>
<dbReference type="Proteomes" id="UP000244081">
    <property type="component" value="Unassembled WGS sequence"/>
</dbReference>
<organism evidence="1 2">
    <name type="scientific">Breoghania corrubedonensis</name>
    <dbReference type="NCBI Taxonomy" id="665038"/>
    <lineage>
        <taxon>Bacteria</taxon>
        <taxon>Pseudomonadati</taxon>
        <taxon>Pseudomonadota</taxon>
        <taxon>Alphaproteobacteria</taxon>
        <taxon>Hyphomicrobiales</taxon>
        <taxon>Stappiaceae</taxon>
        <taxon>Breoghania</taxon>
    </lineage>
</organism>
<dbReference type="InterPro" id="IPR019285">
    <property type="entry name" value="DUF2336"/>
</dbReference>
<name>A0A2T5VCY7_9HYPH</name>
<dbReference type="InterPro" id="IPR014598">
    <property type="entry name" value="UCP035865"/>
</dbReference>
<protein>
    <submittedName>
        <fullName evidence="1">Uncharacterized protein (DUF2336 family)</fullName>
    </submittedName>
</protein>
<keyword evidence="2" id="KW-1185">Reference proteome</keyword>
<evidence type="ECO:0000313" key="2">
    <source>
        <dbReference type="Proteomes" id="UP000244081"/>
    </source>
</evidence>
<gene>
    <name evidence="1" type="ORF">C8N35_102344</name>
</gene>
<dbReference type="OrthoDB" id="9798569at2"/>
<accession>A0A2T5VCY7</accession>
<comment type="caution">
    <text evidence="1">The sequence shown here is derived from an EMBL/GenBank/DDBJ whole genome shotgun (WGS) entry which is preliminary data.</text>
</comment>
<dbReference type="AlphaFoldDB" id="A0A2T5VCY7"/>
<sequence length="383" mass="41420">MFIRNLLCWMETAPDAPRADAAQALARAYLTSDLDREDRADAEAAMTWLLDDVSPCVRAALADTLADSADAPRHVILSLANDIPPIASLVLMRSPLFLDAELIDFAALGDADMQMAVARRPSVSAAVAASLAETGVLDACLELLANPAADLRRGALERLVERFDSDAELRRVLMTRAGVPLAVKQKLVAQLAEQLCRVPAVGTGLKAERARTMLGEARDRITVAMARDADRADICGLVVHLRESAQLTPTLLLRALCTGNMSLFIAAMSDLGEMPGPRVETIVINGWASSLRALFKRAGLPPKLHSAFETAVLSYREIAAAGEPLSGFSFTRRMIETVLDDHAPEEGFDDGLDTLRRLLRRLESESARESARLFVRQASLPAA</sequence>